<accession>A0ACC1KCE0</accession>
<evidence type="ECO:0000313" key="2">
    <source>
        <dbReference type="Proteomes" id="UP001140066"/>
    </source>
</evidence>
<evidence type="ECO:0000313" key="1">
    <source>
        <dbReference type="EMBL" id="KAJ2786532.1"/>
    </source>
</evidence>
<organism evidence="1 2">
    <name type="scientific">Coemansia linderi</name>
    <dbReference type="NCBI Taxonomy" id="2663919"/>
    <lineage>
        <taxon>Eukaryota</taxon>
        <taxon>Fungi</taxon>
        <taxon>Fungi incertae sedis</taxon>
        <taxon>Zoopagomycota</taxon>
        <taxon>Kickxellomycotina</taxon>
        <taxon>Kickxellomycetes</taxon>
        <taxon>Kickxellales</taxon>
        <taxon>Kickxellaceae</taxon>
        <taxon>Coemansia</taxon>
    </lineage>
</organism>
<reference evidence="1" key="1">
    <citation type="submission" date="2022-07" db="EMBL/GenBank/DDBJ databases">
        <title>Phylogenomic reconstructions and comparative analyses of Kickxellomycotina fungi.</title>
        <authorList>
            <person name="Reynolds N.K."/>
            <person name="Stajich J.E."/>
            <person name="Barry K."/>
            <person name="Grigoriev I.V."/>
            <person name="Crous P."/>
            <person name="Smith M.E."/>
        </authorList>
    </citation>
    <scope>NUCLEOTIDE SEQUENCE</scope>
    <source>
        <strain evidence="1">BCRC 34191</strain>
    </source>
</reference>
<keyword evidence="2" id="KW-1185">Reference proteome</keyword>
<gene>
    <name evidence="1" type="ORF">GGI18_003250</name>
</gene>
<proteinExistence type="predicted"/>
<protein>
    <submittedName>
        <fullName evidence="1">Uncharacterized protein</fullName>
    </submittedName>
</protein>
<sequence length="322" mass="34728">MYWRIDCTEHLLLNVRDDPTSSPSRPSPRAEANGVQKRAGRPRSTTYSAGSIGPASAQSLAKHQAAAVDREHLGVAPLVVRWAGSPDGRLLAGVTRQGVYLWLVKPFVQLSSLVYEPAEELGQFVDVIWGVDGGMLFAVTSTGFIYEIAVYKRDTPALEYQFSAQHYYVRGPGEAAGISSLGIAQKRTFRLPGTGATVCATAAGLEMAMVATRSHVYRLTWEGAVISTTAVRDIYDNPLAQLRQMLCIGDGGSRTELHLFSDGSVHVLFCSGSEAVVRPLEQPNVTVLAYNPTGRIVAVGTTGSEVLLYAVDSREQSLDLIT</sequence>
<name>A0ACC1KCE0_9FUNG</name>
<dbReference type="EMBL" id="JANBUK010001060">
    <property type="protein sequence ID" value="KAJ2786532.1"/>
    <property type="molecule type" value="Genomic_DNA"/>
</dbReference>
<dbReference type="Proteomes" id="UP001140066">
    <property type="component" value="Unassembled WGS sequence"/>
</dbReference>
<feature type="non-terminal residue" evidence="1">
    <location>
        <position position="322"/>
    </location>
</feature>
<comment type="caution">
    <text evidence="1">The sequence shown here is derived from an EMBL/GenBank/DDBJ whole genome shotgun (WGS) entry which is preliminary data.</text>
</comment>